<reference evidence="1" key="1">
    <citation type="submission" date="2014-11" db="EMBL/GenBank/DDBJ databases">
        <authorList>
            <person name="Amaro Gonzalez C."/>
        </authorList>
    </citation>
    <scope>NUCLEOTIDE SEQUENCE</scope>
</reference>
<protein>
    <submittedName>
        <fullName evidence="1">Uncharacterized protein</fullName>
    </submittedName>
</protein>
<sequence>MDIAVLVAIEIELKNYKKKEEF</sequence>
<dbReference type="EMBL" id="GBXM01038696">
    <property type="protein sequence ID" value="JAH69881.1"/>
    <property type="molecule type" value="Transcribed_RNA"/>
</dbReference>
<accession>A0A0E9UVW3</accession>
<name>A0A0E9UVW3_ANGAN</name>
<evidence type="ECO:0000313" key="1">
    <source>
        <dbReference type="EMBL" id="JAH69881.1"/>
    </source>
</evidence>
<reference evidence="1" key="2">
    <citation type="journal article" date="2015" name="Fish Shellfish Immunol.">
        <title>Early steps in the European eel (Anguilla anguilla)-Vibrio vulnificus interaction in the gills: Role of the RtxA13 toxin.</title>
        <authorList>
            <person name="Callol A."/>
            <person name="Pajuelo D."/>
            <person name="Ebbesson L."/>
            <person name="Teles M."/>
            <person name="MacKenzie S."/>
            <person name="Amaro C."/>
        </authorList>
    </citation>
    <scope>NUCLEOTIDE SEQUENCE</scope>
</reference>
<dbReference type="AlphaFoldDB" id="A0A0E9UVW3"/>
<organism evidence="1">
    <name type="scientific">Anguilla anguilla</name>
    <name type="common">European freshwater eel</name>
    <name type="synonym">Muraena anguilla</name>
    <dbReference type="NCBI Taxonomy" id="7936"/>
    <lineage>
        <taxon>Eukaryota</taxon>
        <taxon>Metazoa</taxon>
        <taxon>Chordata</taxon>
        <taxon>Craniata</taxon>
        <taxon>Vertebrata</taxon>
        <taxon>Euteleostomi</taxon>
        <taxon>Actinopterygii</taxon>
        <taxon>Neopterygii</taxon>
        <taxon>Teleostei</taxon>
        <taxon>Anguilliformes</taxon>
        <taxon>Anguillidae</taxon>
        <taxon>Anguilla</taxon>
    </lineage>
</organism>
<proteinExistence type="predicted"/>